<dbReference type="EMBL" id="JAGGLV010000032">
    <property type="protein sequence ID" value="MBP2115839.1"/>
    <property type="molecule type" value="Genomic_DNA"/>
</dbReference>
<dbReference type="Gene3D" id="3.90.226.10">
    <property type="entry name" value="2-enoyl-CoA Hydratase, Chain A, domain 1"/>
    <property type="match status" value="1"/>
</dbReference>
<accession>A0ABS4P2D3</accession>
<dbReference type="GO" id="GO:0008233">
    <property type="term" value="F:peptidase activity"/>
    <property type="evidence" value="ECO:0007669"/>
    <property type="project" value="UniProtKB-KW"/>
</dbReference>
<evidence type="ECO:0000259" key="2">
    <source>
        <dbReference type="Pfam" id="PF03572"/>
    </source>
</evidence>
<keyword evidence="1" id="KW-1133">Transmembrane helix</keyword>
<organism evidence="3 4">
    <name type="scientific">Paenibacillus silagei</name>
    <dbReference type="NCBI Taxonomy" id="1670801"/>
    <lineage>
        <taxon>Bacteria</taxon>
        <taxon>Bacillati</taxon>
        <taxon>Bacillota</taxon>
        <taxon>Bacilli</taxon>
        <taxon>Bacillales</taxon>
        <taxon>Paenibacillaceae</taxon>
        <taxon>Paenibacillus</taxon>
    </lineage>
</organism>
<sequence>MRNKFIRYIVAVIAVAAIATATVYMNRTGISGPKSEQANSFPGNKVAISAHAPSPAMTELSPEQMKEDLDKLVHTLVQMHPRLINGWTNDEQSVIDTAYANIKQSKTRGEFYFIADTIVMLLHDGHTTLYPLPEVNILDLPLFWSREGLLVKDRRGAFQPGDRITAIGGRSVKDLEEDLQQLIPAENENWVRTQAASLLRSEWFLQHLGLVTEGTVLINATRAGHQISESIPLSSDSGQKEYNPYPAHSAAFTFEIKPEQSLGIFQINDCVYSKDYKSMVKRFFDEVYIQGISNIAVDLRNNGGGDSRVVEEFLAYTDVRSYRSFGGELRFSPQVKQQFPDFPDDGTGRNEPAPVQNIRLTDHPFNGRIYVLTSPRTFSSANWFALIIQDNKLGQIIGEASGNQPSAYGNVIGFQLPASDIGFQVSFQKFTRPDPSRDPATAVIPDIEAYTTANDIIERRDAQMEKLYEVIVKK</sequence>
<reference evidence="3 4" key="1">
    <citation type="submission" date="2021-03" db="EMBL/GenBank/DDBJ databases">
        <title>Genomic Encyclopedia of Type Strains, Phase IV (KMG-IV): sequencing the most valuable type-strain genomes for metagenomic binning, comparative biology and taxonomic classification.</title>
        <authorList>
            <person name="Goeker M."/>
        </authorList>
    </citation>
    <scope>NUCLEOTIDE SEQUENCE [LARGE SCALE GENOMIC DNA]</scope>
    <source>
        <strain evidence="3 4">DSM 101953</strain>
    </source>
</reference>
<keyword evidence="3" id="KW-0378">Hydrolase</keyword>
<evidence type="ECO:0000313" key="4">
    <source>
        <dbReference type="Proteomes" id="UP000773462"/>
    </source>
</evidence>
<proteinExistence type="predicted"/>
<dbReference type="InterPro" id="IPR005151">
    <property type="entry name" value="Tail-specific_protease"/>
</dbReference>
<evidence type="ECO:0000313" key="3">
    <source>
        <dbReference type="EMBL" id="MBP2115839.1"/>
    </source>
</evidence>
<gene>
    <name evidence="3" type="ORF">J2Z70_006051</name>
</gene>
<dbReference type="InterPro" id="IPR029045">
    <property type="entry name" value="ClpP/crotonase-like_dom_sf"/>
</dbReference>
<comment type="caution">
    <text evidence="3">The sequence shown here is derived from an EMBL/GenBank/DDBJ whole genome shotgun (WGS) entry which is preliminary data.</text>
</comment>
<keyword evidence="3" id="KW-0645">Protease</keyword>
<dbReference type="Pfam" id="PF03572">
    <property type="entry name" value="Peptidase_S41"/>
    <property type="match status" value="1"/>
</dbReference>
<dbReference type="GO" id="GO:0006508">
    <property type="term" value="P:proteolysis"/>
    <property type="evidence" value="ECO:0007669"/>
    <property type="project" value="UniProtKB-KW"/>
</dbReference>
<protein>
    <submittedName>
        <fullName evidence="3">C-terminal processing protease CtpA/Prc</fullName>
    </submittedName>
</protein>
<keyword evidence="4" id="KW-1185">Reference proteome</keyword>
<evidence type="ECO:0000256" key="1">
    <source>
        <dbReference type="SAM" id="Phobius"/>
    </source>
</evidence>
<feature type="domain" description="Tail specific protease" evidence="2">
    <location>
        <begin position="263"/>
        <end position="448"/>
    </location>
</feature>
<name>A0ABS4P2D3_9BACL</name>
<feature type="transmembrane region" description="Helical" evidence="1">
    <location>
        <begin position="5"/>
        <end position="25"/>
    </location>
</feature>
<dbReference type="SUPFAM" id="SSF52096">
    <property type="entry name" value="ClpP/crotonase"/>
    <property type="match status" value="1"/>
</dbReference>
<dbReference type="RefSeq" id="WP_209879019.1">
    <property type="nucleotide sequence ID" value="NZ_JAGGLV010000032.1"/>
</dbReference>
<dbReference type="Proteomes" id="UP000773462">
    <property type="component" value="Unassembled WGS sequence"/>
</dbReference>
<keyword evidence="1" id="KW-0472">Membrane</keyword>
<keyword evidence="1" id="KW-0812">Transmembrane</keyword>